<organism evidence="1 2">
    <name type="scientific">Cellulomonas denverensis</name>
    <dbReference type="NCBI Taxonomy" id="264297"/>
    <lineage>
        <taxon>Bacteria</taxon>
        <taxon>Bacillati</taxon>
        <taxon>Actinomycetota</taxon>
        <taxon>Actinomycetes</taxon>
        <taxon>Micrococcales</taxon>
        <taxon>Cellulomonadaceae</taxon>
        <taxon>Cellulomonas</taxon>
    </lineage>
</organism>
<reference evidence="1 2" key="1">
    <citation type="submission" date="2020-04" db="EMBL/GenBank/DDBJ databases">
        <title>MicrobeNet Type strains.</title>
        <authorList>
            <person name="Nicholson A.C."/>
        </authorList>
    </citation>
    <scope>NUCLEOTIDE SEQUENCE [LARGE SCALE GENOMIC DNA]</scope>
    <source>
        <strain evidence="1 2">ATCC BAA-788</strain>
    </source>
</reference>
<dbReference type="RefSeq" id="WP_168628409.1">
    <property type="nucleotide sequence ID" value="NZ_BONL01000003.1"/>
</dbReference>
<comment type="caution">
    <text evidence="1">The sequence shown here is derived from an EMBL/GenBank/DDBJ whole genome shotgun (WGS) entry which is preliminary data.</text>
</comment>
<evidence type="ECO:0000313" key="1">
    <source>
        <dbReference type="EMBL" id="NKY21300.1"/>
    </source>
</evidence>
<protein>
    <submittedName>
        <fullName evidence="1">Uncharacterized protein</fullName>
    </submittedName>
</protein>
<evidence type="ECO:0000313" key="2">
    <source>
        <dbReference type="Proteomes" id="UP000581206"/>
    </source>
</evidence>
<dbReference type="EMBL" id="JAAXOX010000001">
    <property type="protein sequence ID" value="NKY21300.1"/>
    <property type="molecule type" value="Genomic_DNA"/>
</dbReference>
<keyword evidence="2" id="KW-1185">Reference proteome</keyword>
<proteinExistence type="predicted"/>
<dbReference type="Proteomes" id="UP000581206">
    <property type="component" value="Unassembled WGS sequence"/>
</dbReference>
<dbReference type="AlphaFoldDB" id="A0A7X6KSG4"/>
<accession>A0A7X6KSG4</accession>
<gene>
    <name evidence="1" type="ORF">HGA03_01310</name>
</gene>
<name>A0A7X6KSG4_9CELL</name>
<sequence length="88" mass="9148">MGELVLDSTQLRATAQTFRGLGSGEWRSCPSISLCGSDEVIGAFVQAFLTLRDQEANTLTGWTNLATRADDSVAALEQADAALAGAAS</sequence>